<sequence length="60" mass="7270">MLYDLVERLMAMILTAADTYEQRCEELEAHMDAVHRHPPLTVLLCKEELKWWQHSRRHPK</sequence>
<organism evidence="1 2">
    <name type="scientific">Vibrio superstes NBRC 103154</name>
    <dbReference type="NCBI Taxonomy" id="1219062"/>
    <lineage>
        <taxon>Bacteria</taxon>
        <taxon>Pseudomonadati</taxon>
        <taxon>Pseudomonadota</taxon>
        <taxon>Gammaproteobacteria</taxon>
        <taxon>Vibrionales</taxon>
        <taxon>Vibrionaceae</taxon>
        <taxon>Vibrio</taxon>
    </lineage>
</organism>
<evidence type="ECO:0000313" key="1">
    <source>
        <dbReference type="EMBL" id="GEM79826.1"/>
    </source>
</evidence>
<evidence type="ECO:0000313" key="2">
    <source>
        <dbReference type="Proteomes" id="UP000321113"/>
    </source>
</evidence>
<proteinExistence type="predicted"/>
<dbReference type="EMBL" id="BJXK01000007">
    <property type="protein sequence ID" value="GEM79826.1"/>
    <property type="molecule type" value="Genomic_DNA"/>
</dbReference>
<comment type="caution">
    <text evidence="1">The sequence shown here is derived from an EMBL/GenBank/DDBJ whole genome shotgun (WGS) entry which is preliminary data.</text>
</comment>
<dbReference type="RefSeq" id="WP_147094844.1">
    <property type="nucleotide sequence ID" value="NZ_BJXK01000007.1"/>
</dbReference>
<dbReference type="AlphaFoldDB" id="A0A511QSI7"/>
<dbReference type="Proteomes" id="UP000321113">
    <property type="component" value="Unassembled WGS sequence"/>
</dbReference>
<gene>
    <name evidence="1" type="ORF">VSU01S_20710</name>
</gene>
<keyword evidence="2" id="KW-1185">Reference proteome</keyword>
<reference evidence="1 2" key="1">
    <citation type="submission" date="2019-07" db="EMBL/GenBank/DDBJ databases">
        <title>Whole genome shotgun sequence of Vibrio superstes NBRC 103154.</title>
        <authorList>
            <person name="Hosoyama A."/>
            <person name="Uohara A."/>
            <person name="Ohji S."/>
            <person name="Ichikawa N."/>
        </authorList>
    </citation>
    <scope>NUCLEOTIDE SEQUENCE [LARGE SCALE GENOMIC DNA]</scope>
    <source>
        <strain evidence="1 2">NBRC 103154</strain>
    </source>
</reference>
<accession>A0A511QSI7</accession>
<name>A0A511QSI7_9VIBR</name>
<protein>
    <submittedName>
        <fullName evidence="1">Uncharacterized protein</fullName>
    </submittedName>
</protein>